<reference evidence="1" key="1">
    <citation type="journal article" date="2021" name="PeerJ">
        <title>Extensive microbial diversity within the chicken gut microbiome revealed by metagenomics and culture.</title>
        <authorList>
            <person name="Gilroy R."/>
            <person name="Ravi A."/>
            <person name="Getino M."/>
            <person name="Pursley I."/>
            <person name="Horton D.L."/>
            <person name="Alikhan N.F."/>
            <person name="Baker D."/>
            <person name="Gharbi K."/>
            <person name="Hall N."/>
            <person name="Watson M."/>
            <person name="Adriaenssens E.M."/>
            <person name="Foster-Nyarko E."/>
            <person name="Jarju S."/>
            <person name="Secka A."/>
            <person name="Antonio M."/>
            <person name="Oren A."/>
            <person name="Chaudhuri R.R."/>
            <person name="La Ragione R."/>
            <person name="Hildebrand F."/>
            <person name="Pallen M.J."/>
        </authorList>
    </citation>
    <scope>NUCLEOTIDE SEQUENCE</scope>
    <source>
        <strain evidence="1">Gambia2-208</strain>
    </source>
</reference>
<evidence type="ECO:0000313" key="2">
    <source>
        <dbReference type="Proteomes" id="UP000886851"/>
    </source>
</evidence>
<proteinExistence type="predicted"/>
<accession>A0A9D2CL59</accession>
<protein>
    <submittedName>
        <fullName evidence="1">Uncharacterized protein</fullName>
    </submittedName>
</protein>
<organism evidence="1 2">
    <name type="scientific">Candidatus Bacteroides pullicola</name>
    <dbReference type="NCBI Taxonomy" id="2838475"/>
    <lineage>
        <taxon>Bacteria</taxon>
        <taxon>Pseudomonadati</taxon>
        <taxon>Bacteroidota</taxon>
        <taxon>Bacteroidia</taxon>
        <taxon>Bacteroidales</taxon>
        <taxon>Bacteroidaceae</taxon>
        <taxon>Bacteroides</taxon>
    </lineage>
</organism>
<dbReference type="EMBL" id="DXCV01000039">
    <property type="protein sequence ID" value="HIY88209.1"/>
    <property type="molecule type" value="Genomic_DNA"/>
</dbReference>
<comment type="caution">
    <text evidence="1">The sequence shown here is derived from an EMBL/GenBank/DDBJ whole genome shotgun (WGS) entry which is preliminary data.</text>
</comment>
<dbReference type="AlphaFoldDB" id="A0A9D2CL59"/>
<sequence length="124" mass="13668">MGFDDKLDHLNLLELACAIGMDFGNLVRVILQRDELRAADAPVIIKYGDLCKVISILGHSNEKLMNYSSDILKKGSTVDVVTTIHEVVKEQSNLLNYVADVLCEGNYPKNLMEELISAENTGDG</sequence>
<dbReference type="Proteomes" id="UP000886851">
    <property type="component" value="Unassembled WGS sequence"/>
</dbReference>
<gene>
    <name evidence="1" type="ORF">H9824_05845</name>
</gene>
<evidence type="ECO:0000313" key="1">
    <source>
        <dbReference type="EMBL" id="HIY88209.1"/>
    </source>
</evidence>
<reference evidence="1" key="2">
    <citation type="submission" date="2021-04" db="EMBL/GenBank/DDBJ databases">
        <authorList>
            <person name="Gilroy R."/>
        </authorList>
    </citation>
    <scope>NUCLEOTIDE SEQUENCE</scope>
    <source>
        <strain evidence="1">Gambia2-208</strain>
    </source>
</reference>
<name>A0A9D2CL59_9BACE</name>